<name>A0A835QFE1_VANPL</name>
<gene>
    <name evidence="1" type="ORF">HPP92_016305</name>
</gene>
<accession>A0A835QFE1</accession>
<keyword evidence="2" id="KW-1185">Reference proteome</keyword>
<comment type="caution">
    <text evidence="1">The sequence shown here is derived from an EMBL/GenBank/DDBJ whole genome shotgun (WGS) entry which is preliminary data.</text>
</comment>
<evidence type="ECO:0000313" key="1">
    <source>
        <dbReference type="EMBL" id="KAG0469605.1"/>
    </source>
</evidence>
<sequence>MASSSTFFMEMASDNRGVAPVANDLYLPAIFLLLSRFEQTVRSGAAAPSFVVARFSAFRGKQEC</sequence>
<dbReference type="EMBL" id="JADCNL010000008">
    <property type="protein sequence ID" value="KAG0469605.1"/>
    <property type="molecule type" value="Genomic_DNA"/>
</dbReference>
<organism evidence="1 2">
    <name type="scientific">Vanilla planifolia</name>
    <name type="common">Vanilla</name>
    <dbReference type="NCBI Taxonomy" id="51239"/>
    <lineage>
        <taxon>Eukaryota</taxon>
        <taxon>Viridiplantae</taxon>
        <taxon>Streptophyta</taxon>
        <taxon>Embryophyta</taxon>
        <taxon>Tracheophyta</taxon>
        <taxon>Spermatophyta</taxon>
        <taxon>Magnoliopsida</taxon>
        <taxon>Liliopsida</taxon>
        <taxon>Asparagales</taxon>
        <taxon>Orchidaceae</taxon>
        <taxon>Vanilloideae</taxon>
        <taxon>Vanilleae</taxon>
        <taxon>Vanilla</taxon>
    </lineage>
</organism>
<evidence type="ECO:0000313" key="2">
    <source>
        <dbReference type="Proteomes" id="UP000636800"/>
    </source>
</evidence>
<reference evidence="1 2" key="1">
    <citation type="journal article" date="2020" name="Nat. Food">
        <title>A phased Vanilla planifolia genome enables genetic improvement of flavour and production.</title>
        <authorList>
            <person name="Hasing T."/>
            <person name="Tang H."/>
            <person name="Brym M."/>
            <person name="Khazi F."/>
            <person name="Huang T."/>
            <person name="Chambers A.H."/>
        </authorList>
    </citation>
    <scope>NUCLEOTIDE SEQUENCE [LARGE SCALE GENOMIC DNA]</scope>
    <source>
        <tissue evidence="1">Leaf</tissue>
    </source>
</reference>
<protein>
    <submittedName>
        <fullName evidence="1">Uncharacterized protein</fullName>
    </submittedName>
</protein>
<dbReference type="AlphaFoldDB" id="A0A835QFE1"/>
<dbReference type="Proteomes" id="UP000636800">
    <property type="component" value="Unassembled WGS sequence"/>
</dbReference>
<proteinExistence type="predicted"/>